<dbReference type="Proteomes" id="UP000410492">
    <property type="component" value="Unassembled WGS sequence"/>
</dbReference>
<dbReference type="GO" id="GO:0006508">
    <property type="term" value="P:proteolysis"/>
    <property type="evidence" value="ECO:0007669"/>
    <property type="project" value="InterPro"/>
</dbReference>
<dbReference type="Pfam" id="PF00112">
    <property type="entry name" value="Peptidase_C1"/>
    <property type="match status" value="1"/>
</dbReference>
<reference evidence="2 3" key="1">
    <citation type="submission" date="2019-01" db="EMBL/GenBank/DDBJ databases">
        <authorList>
            <person name="Sayadi A."/>
        </authorList>
    </citation>
    <scope>NUCLEOTIDE SEQUENCE [LARGE SCALE GENOMIC DNA]</scope>
</reference>
<evidence type="ECO:0000259" key="1">
    <source>
        <dbReference type="Pfam" id="PF00112"/>
    </source>
</evidence>
<name>A0A653CGY6_CALMS</name>
<dbReference type="Gene3D" id="3.90.70.10">
    <property type="entry name" value="Cysteine proteinases"/>
    <property type="match status" value="1"/>
</dbReference>
<dbReference type="GO" id="GO:0008234">
    <property type="term" value="F:cysteine-type peptidase activity"/>
    <property type="evidence" value="ECO:0007669"/>
    <property type="project" value="InterPro"/>
</dbReference>
<dbReference type="AlphaFoldDB" id="A0A653CGY6"/>
<accession>A0A653CGY6</accession>
<dbReference type="EMBL" id="CAACVG010007808">
    <property type="protein sequence ID" value="VEN47168.1"/>
    <property type="molecule type" value="Genomic_DNA"/>
</dbReference>
<organism evidence="2 3">
    <name type="scientific">Callosobruchus maculatus</name>
    <name type="common">Southern cowpea weevil</name>
    <name type="synonym">Pulse bruchid</name>
    <dbReference type="NCBI Taxonomy" id="64391"/>
    <lineage>
        <taxon>Eukaryota</taxon>
        <taxon>Metazoa</taxon>
        <taxon>Ecdysozoa</taxon>
        <taxon>Arthropoda</taxon>
        <taxon>Hexapoda</taxon>
        <taxon>Insecta</taxon>
        <taxon>Pterygota</taxon>
        <taxon>Neoptera</taxon>
        <taxon>Endopterygota</taxon>
        <taxon>Coleoptera</taxon>
        <taxon>Polyphaga</taxon>
        <taxon>Cucujiformia</taxon>
        <taxon>Chrysomeloidea</taxon>
        <taxon>Chrysomelidae</taxon>
        <taxon>Bruchinae</taxon>
        <taxon>Bruchini</taxon>
        <taxon>Callosobruchus</taxon>
    </lineage>
</organism>
<protein>
    <recommendedName>
        <fullName evidence="1">Peptidase C1A papain C-terminal domain-containing protein</fullName>
    </recommendedName>
</protein>
<evidence type="ECO:0000313" key="3">
    <source>
        <dbReference type="Proteomes" id="UP000410492"/>
    </source>
</evidence>
<dbReference type="EMBL" id="CAACVG010007808">
    <property type="protein sequence ID" value="VEN47166.1"/>
    <property type="molecule type" value="Genomic_DNA"/>
</dbReference>
<feature type="domain" description="Peptidase C1A papain C-terminal" evidence="1">
    <location>
        <begin position="22"/>
        <end position="80"/>
    </location>
</feature>
<keyword evidence="3" id="KW-1185">Reference proteome</keyword>
<sequence>MLGKSGRIAAVLKRSETREIVAPVGDRICIHSNGKDQVRISALDLSCCKQCSSNGLCEGGTIDEAFVYWAKTGIVTGGEVRRNQTDAISRTNHT</sequence>
<dbReference type="SUPFAM" id="SSF54001">
    <property type="entry name" value="Cysteine proteinases"/>
    <property type="match status" value="1"/>
</dbReference>
<proteinExistence type="predicted"/>
<dbReference type="InterPro" id="IPR038765">
    <property type="entry name" value="Papain-like_cys_pep_sf"/>
</dbReference>
<dbReference type="InterPro" id="IPR000668">
    <property type="entry name" value="Peptidase_C1A_C"/>
</dbReference>
<evidence type="ECO:0000313" key="2">
    <source>
        <dbReference type="EMBL" id="VEN47168.1"/>
    </source>
</evidence>
<dbReference type="OrthoDB" id="640249at2759"/>
<gene>
    <name evidence="2" type="ORF">CALMAC_LOCUS9019</name>
</gene>